<keyword evidence="2" id="KW-1185">Reference proteome</keyword>
<dbReference type="NCBIfam" id="TIGR01637">
    <property type="entry name" value="phage_arpU"/>
    <property type="match status" value="1"/>
</dbReference>
<name>A0ABV5KXT5_9BACL</name>
<dbReference type="RefSeq" id="WP_377500863.1">
    <property type="nucleotide sequence ID" value="NZ_JBHMDO010000047.1"/>
</dbReference>
<dbReference type="Proteomes" id="UP001589747">
    <property type="component" value="Unassembled WGS sequence"/>
</dbReference>
<comment type="caution">
    <text evidence="1">The sequence shown here is derived from an EMBL/GenBank/DDBJ whole genome shotgun (WGS) entry which is preliminary data.</text>
</comment>
<dbReference type="InterPro" id="IPR006524">
    <property type="entry name" value="ArpU-like"/>
</dbReference>
<evidence type="ECO:0000313" key="2">
    <source>
        <dbReference type="Proteomes" id="UP001589747"/>
    </source>
</evidence>
<organism evidence="1 2">
    <name type="scientific">Paenibacillus aurantiacus</name>
    <dbReference type="NCBI Taxonomy" id="1936118"/>
    <lineage>
        <taxon>Bacteria</taxon>
        <taxon>Bacillati</taxon>
        <taxon>Bacillota</taxon>
        <taxon>Bacilli</taxon>
        <taxon>Bacillales</taxon>
        <taxon>Paenibacillaceae</taxon>
        <taxon>Paenibacillus</taxon>
    </lineage>
</organism>
<reference evidence="1 2" key="1">
    <citation type="submission" date="2024-09" db="EMBL/GenBank/DDBJ databases">
        <authorList>
            <person name="Sun Q."/>
            <person name="Mori K."/>
        </authorList>
    </citation>
    <scope>NUCLEOTIDE SEQUENCE [LARGE SCALE GENOMIC DNA]</scope>
    <source>
        <strain evidence="1 2">TISTR 2452</strain>
    </source>
</reference>
<evidence type="ECO:0000313" key="1">
    <source>
        <dbReference type="EMBL" id="MFB9330044.1"/>
    </source>
</evidence>
<accession>A0ABV5KXT5</accession>
<proteinExistence type="predicted"/>
<dbReference type="EMBL" id="JBHMDO010000047">
    <property type="protein sequence ID" value="MFB9330044.1"/>
    <property type="molecule type" value="Genomic_DNA"/>
</dbReference>
<gene>
    <name evidence="1" type="ORF">ACFFSY_29225</name>
</gene>
<sequence>MKSMRTLFADVDYYRTREVVEDELQKYIVYKTTSFMRREANVTTSSEPRFHGPTNLTTDSTGNIAAYNVDEPKRREKHVERIDEAVAKLHPTEREIIRERYMKDPYILDYVVYGTILGISERKFTKLRDNAIYNLAFILGVVVWKEESVSDGRRSEQEK</sequence>
<protein>
    <submittedName>
        <fullName evidence="1">ArpU family phage packaging/lysis transcriptional regulator</fullName>
    </submittedName>
</protein>